<evidence type="ECO:0000256" key="1">
    <source>
        <dbReference type="ARBA" id="ARBA00006432"/>
    </source>
</evidence>
<dbReference type="PANTHER" id="PTHR43201:SF5">
    <property type="entry name" value="MEDIUM-CHAIN ACYL-COA LIGASE ACSF2, MITOCHONDRIAL"/>
    <property type="match status" value="1"/>
</dbReference>
<keyword evidence="2" id="KW-0436">Ligase</keyword>
<dbReference type="InterPro" id="IPR045851">
    <property type="entry name" value="AMP-bd_C_sf"/>
</dbReference>
<feature type="domain" description="AMP-dependent synthetase/ligase" evidence="3">
    <location>
        <begin position="52"/>
        <end position="190"/>
    </location>
</feature>
<keyword evidence="5" id="KW-1185">Reference proteome</keyword>
<dbReference type="EMBL" id="CP061813">
    <property type="protein sequence ID" value="QOD60760.1"/>
    <property type="molecule type" value="Genomic_DNA"/>
</dbReference>
<dbReference type="SUPFAM" id="SSF56801">
    <property type="entry name" value="Acetyl-CoA synthetase-like"/>
    <property type="match status" value="1"/>
</dbReference>
<reference evidence="4 5" key="1">
    <citation type="journal article" date="2016" name="Int. J. Syst. Evol. Microbiol.">
        <title>Polaribacter haliotis sp. nov., isolated from the gut of abalone Haliotis discus hannai.</title>
        <authorList>
            <person name="Kim Y.O."/>
            <person name="Park I.S."/>
            <person name="Park S."/>
            <person name="Nam B.H."/>
            <person name="Park J.M."/>
            <person name="Kim D.G."/>
            <person name="Yoon J.H."/>
        </authorList>
    </citation>
    <scope>NUCLEOTIDE SEQUENCE [LARGE SCALE GENOMIC DNA]</scope>
    <source>
        <strain evidence="4 5">KCTC 52418</strain>
    </source>
</reference>
<protein>
    <submittedName>
        <fullName evidence="4">AMP-binding protein</fullName>
    </submittedName>
</protein>
<dbReference type="InterPro" id="IPR000873">
    <property type="entry name" value="AMP-dep_synth/lig_dom"/>
</dbReference>
<proteinExistence type="inferred from homology"/>
<gene>
    <name evidence="4" type="ORF">H9I45_15685</name>
</gene>
<dbReference type="InterPro" id="IPR042099">
    <property type="entry name" value="ANL_N_sf"/>
</dbReference>
<evidence type="ECO:0000256" key="2">
    <source>
        <dbReference type="ARBA" id="ARBA00022598"/>
    </source>
</evidence>
<evidence type="ECO:0000313" key="4">
    <source>
        <dbReference type="EMBL" id="QOD60760.1"/>
    </source>
</evidence>
<organism evidence="4 5">
    <name type="scientific">Polaribacter haliotis</name>
    <dbReference type="NCBI Taxonomy" id="1888915"/>
    <lineage>
        <taxon>Bacteria</taxon>
        <taxon>Pseudomonadati</taxon>
        <taxon>Bacteroidota</taxon>
        <taxon>Flavobacteriia</taxon>
        <taxon>Flavobacteriales</taxon>
        <taxon>Flavobacteriaceae</taxon>
    </lineage>
</organism>
<dbReference type="PANTHER" id="PTHR43201">
    <property type="entry name" value="ACYL-COA SYNTHETASE"/>
    <property type="match status" value="1"/>
</dbReference>
<dbReference type="Proteomes" id="UP000516764">
    <property type="component" value="Chromosome"/>
</dbReference>
<dbReference type="KEGG" id="phal:H9I45_15685"/>
<evidence type="ECO:0000313" key="5">
    <source>
        <dbReference type="Proteomes" id="UP000516764"/>
    </source>
</evidence>
<dbReference type="Pfam" id="PF00501">
    <property type="entry name" value="AMP-binding"/>
    <property type="match status" value="1"/>
</dbReference>
<sequence>MVQNKLHKSFQLNNNSFSNVDELIVYVQNSSKEIYPFLKEWFSNDGFITVQTSGSTGKPKSIQLQKEFVINSALATGNYFSLPENTTALLCLPIEYIAGKLMLIRAITLGWHLDVIQPVSNPLKDVSKEYGFSAMVPLQVENSMDNLHQIKKLIVGGGVVSNQLQNKLQTISTEVFATYGMTETITHIAVKKLNNFSNVFSEEKPFYEVLPNVTIYKDERNCLVIDAPKVSKEAIFTNDVIHLISDTQFEWLGRFDNVINSGGIKLHPEKIEKKLSEIIENRFFVSGIPDEKLGEKLVLIVEDIVSSSAVEKLIEVKNLKTLSKFEIPKEIYFVKKFVETKTKKIQRNRTLDLIF</sequence>
<accession>A0A7L8AFM2</accession>
<dbReference type="OrthoDB" id="8870348at2"/>
<dbReference type="Gene3D" id="3.40.50.12780">
    <property type="entry name" value="N-terminal domain of ligase-like"/>
    <property type="match status" value="1"/>
</dbReference>
<name>A0A7L8AFM2_9FLAO</name>
<dbReference type="GO" id="GO:0031956">
    <property type="term" value="F:medium-chain fatty acid-CoA ligase activity"/>
    <property type="evidence" value="ECO:0007669"/>
    <property type="project" value="TreeGrafter"/>
</dbReference>
<evidence type="ECO:0000259" key="3">
    <source>
        <dbReference type="Pfam" id="PF00501"/>
    </source>
</evidence>
<dbReference type="GO" id="GO:0006631">
    <property type="term" value="P:fatty acid metabolic process"/>
    <property type="evidence" value="ECO:0007669"/>
    <property type="project" value="TreeGrafter"/>
</dbReference>
<dbReference type="Gene3D" id="3.30.300.30">
    <property type="match status" value="1"/>
</dbReference>
<dbReference type="AlphaFoldDB" id="A0A7L8AFM2"/>
<comment type="similarity">
    <text evidence="1">Belongs to the ATP-dependent AMP-binding enzyme family.</text>
</comment>